<dbReference type="Proteomes" id="UP000193944">
    <property type="component" value="Unassembled WGS sequence"/>
</dbReference>
<reference evidence="2 3" key="2">
    <citation type="submission" date="2016-08" db="EMBL/GenBank/DDBJ databases">
        <title>Pervasive Adenine N6-methylation of Active Genes in Fungi.</title>
        <authorList>
            <consortium name="DOE Joint Genome Institute"/>
            <person name="Mondo S.J."/>
            <person name="Dannebaum R.O."/>
            <person name="Kuo R.C."/>
            <person name="Labutti K."/>
            <person name="Haridas S."/>
            <person name="Kuo A."/>
            <person name="Salamov A."/>
            <person name="Ahrendt S.R."/>
            <person name="Lipzen A."/>
            <person name="Sullivan W."/>
            <person name="Andreopoulos W.B."/>
            <person name="Clum A."/>
            <person name="Lindquist E."/>
            <person name="Daum C."/>
            <person name="Ramamoorthy G.K."/>
            <person name="Gryganskyi A."/>
            <person name="Culley D."/>
            <person name="Magnuson J.K."/>
            <person name="James T.Y."/>
            <person name="O'Malley M.A."/>
            <person name="Stajich J.E."/>
            <person name="Spatafora J.W."/>
            <person name="Visel A."/>
            <person name="Grigoriev I.V."/>
        </authorList>
    </citation>
    <scope>NUCLEOTIDE SEQUENCE [LARGE SCALE GENOMIC DNA]</scope>
    <source>
        <strain evidence="2 3">S4</strain>
    </source>
</reference>
<gene>
    <name evidence="2" type="ORF">BCR32DRAFT_287030</name>
</gene>
<evidence type="ECO:0000313" key="3">
    <source>
        <dbReference type="Proteomes" id="UP000193944"/>
    </source>
</evidence>
<dbReference type="OrthoDB" id="10646692at2759"/>
<feature type="transmembrane region" description="Helical" evidence="1">
    <location>
        <begin position="97"/>
        <end position="121"/>
    </location>
</feature>
<name>A0A1Y1VTP8_9FUNG</name>
<feature type="transmembrane region" description="Helical" evidence="1">
    <location>
        <begin position="34"/>
        <end position="56"/>
    </location>
</feature>
<dbReference type="EMBL" id="MCFG01000516">
    <property type="protein sequence ID" value="ORX64563.1"/>
    <property type="molecule type" value="Genomic_DNA"/>
</dbReference>
<keyword evidence="1" id="KW-0812">Transmembrane</keyword>
<sequence>MGIFMIIPYEIRTISKENEKIFNICSLSNNSFGIVYVGFVLLFKFFIICLMSLLIFMEWNIEETKYDIRFIMTCLYIDTLTVIFLLILHYISIDNYVAYVVVRVGVITILSIMNYLLLYGVRLLFPYFIKSNENILDGKIYANNNNNIRNSSNIQITKTDKSEISQSTGQSKNSSGIISKIITYHYKKSTETLGTVSEMQSYKSGTTTKSSFTSNKL</sequence>
<evidence type="ECO:0000256" key="1">
    <source>
        <dbReference type="SAM" id="Phobius"/>
    </source>
</evidence>
<evidence type="ECO:0000313" key="2">
    <source>
        <dbReference type="EMBL" id="ORX64563.1"/>
    </source>
</evidence>
<comment type="caution">
    <text evidence="2">The sequence shown here is derived from an EMBL/GenBank/DDBJ whole genome shotgun (WGS) entry which is preliminary data.</text>
</comment>
<keyword evidence="1" id="KW-0472">Membrane</keyword>
<feature type="transmembrane region" description="Helical" evidence="1">
    <location>
        <begin position="68"/>
        <end position="91"/>
    </location>
</feature>
<protein>
    <recommendedName>
        <fullName evidence="4">G-protein coupled receptors family 3 profile domain-containing protein</fullName>
    </recommendedName>
</protein>
<keyword evidence="1" id="KW-1133">Transmembrane helix</keyword>
<proteinExistence type="predicted"/>
<reference evidence="2 3" key="1">
    <citation type="submission" date="2016-08" db="EMBL/GenBank/DDBJ databases">
        <title>A Parts List for Fungal Cellulosomes Revealed by Comparative Genomics.</title>
        <authorList>
            <consortium name="DOE Joint Genome Institute"/>
            <person name="Haitjema C.H."/>
            <person name="Gilmore S.P."/>
            <person name="Henske J.K."/>
            <person name="Solomon K.V."/>
            <person name="De Groot R."/>
            <person name="Kuo A."/>
            <person name="Mondo S.J."/>
            <person name="Salamov A.A."/>
            <person name="Labutti K."/>
            <person name="Zhao Z."/>
            <person name="Chiniquy J."/>
            <person name="Barry K."/>
            <person name="Brewer H.M."/>
            <person name="Purvine S.O."/>
            <person name="Wright A.T."/>
            <person name="Boxma B."/>
            <person name="Van Alen T."/>
            <person name="Hackstein J.H."/>
            <person name="Baker S.E."/>
            <person name="Grigoriev I.V."/>
            <person name="O'Malley M.A."/>
        </authorList>
    </citation>
    <scope>NUCLEOTIDE SEQUENCE [LARGE SCALE GENOMIC DNA]</scope>
    <source>
        <strain evidence="2 3">S4</strain>
    </source>
</reference>
<organism evidence="2 3">
    <name type="scientific">Anaeromyces robustus</name>
    <dbReference type="NCBI Taxonomy" id="1754192"/>
    <lineage>
        <taxon>Eukaryota</taxon>
        <taxon>Fungi</taxon>
        <taxon>Fungi incertae sedis</taxon>
        <taxon>Chytridiomycota</taxon>
        <taxon>Chytridiomycota incertae sedis</taxon>
        <taxon>Neocallimastigomycetes</taxon>
        <taxon>Neocallimastigales</taxon>
        <taxon>Neocallimastigaceae</taxon>
        <taxon>Anaeromyces</taxon>
    </lineage>
</organism>
<accession>A0A1Y1VTP8</accession>
<keyword evidence="3" id="KW-1185">Reference proteome</keyword>
<dbReference type="AlphaFoldDB" id="A0A1Y1VTP8"/>
<evidence type="ECO:0008006" key="4">
    <source>
        <dbReference type="Google" id="ProtNLM"/>
    </source>
</evidence>